<dbReference type="OrthoDB" id="2273115at2"/>
<dbReference type="InterPro" id="IPR036663">
    <property type="entry name" value="Fumarylacetoacetase_C_sf"/>
</dbReference>
<organism evidence="4 5">
    <name type="scientific">Embleya hyalina</name>
    <dbReference type="NCBI Taxonomy" id="516124"/>
    <lineage>
        <taxon>Bacteria</taxon>
        <taxon>Bacillati</taxon>
        <taxon>Actinomycetota</taxon>
        <taxon>Actinomycetes</taxon>
        <taxon>Kitasatosporales</taxon>
        <taxon>Streptomycetaceae</taxon>
        <taxon>Embleya</taxon>
    </lineage>
</organism>
<evidence type="ECO:0000256" key="2">
    <source>
        <dbReference type="ARBA" id="ARBA00022723"/>
    </source>
</evidence>
<feature type="domain" description="Fumarylacetoacetase-like C-terminal" evidence="3">
    <location>
        <begin position="81"/>
        <end position="301"/>
    </location>
</feature>
<keyword evidence="5" id="KW-1185">Reference proteome</keyword>
<dbReference type="GO" id="GO:0016853">
    <property type="term" value="F:isomerase activity"/>
    <property type="evidence" value="ECO:0007669"/>
    <property type="project" value="UniProtKB-KW"/>
</dbReference>
<dbReference type="GO" id="GO:0044281">
    <property type="term" value="P:small molecule metabolic process"/>
    <property type="evidence" value="ECO:0007669"/>
    <property type="project" value="UniProtKB-ARBA"/>
</dbReference>
<dbReference type="EMBL" id="BIFH01000031">
    <property type="protein sequence ID" value="GCD99054.1"/>
    <property type="molecule type" value="Genomic_DNA"/>
</dbReference>
<accession>A0A401YWS1</accession>
<protein>
    <submittedName>
        <fullName evidence="4">Putative 2-hydroxyhepta-2,4-diene-1, 7-dioateisomerase</fullName>
    </submittedName>
</protein>
<comment type="caution">
    <text evidence="4">The sequence shown here is derived from an EMBL/GenBank/DDBJ whole genome shotgun (WGS) entry which is preliminary data.</text>
</comment>
<evidence type="ECO:0000256" key="1">
    <source>
        <dbReference type="ARBA" id="ARBA00010211"/>
    </source>
</evidence>
<proteinExistence type="inferred from homology"/>
<dbReference type="Pfam" id="PF01557">
    <property type="entry name" value="FAA_hydrolase"/>
    <property type="match status" value="1"/>
</dbReference>
<reference evidence="4 5" key="1">
    <citation type="submission" date="2018-12" db="EMBL/GenBank/DDBJ databases">
        <title>Draft genome sequence of Embleya hyalina NBRC 13850T.</title>
        <authorList>
            <person name="Komaki H."/>
            <person name="Hosoyama A."/>
            <person name="Kimura A."/>
            <person name="Ichikawa N."/>
            <person name="Tamura T."/>
        </authorList>
    </citation>
    <scope>NUCLEOTIDE SEQUENCE [LARGE SCALE GENOMIC DNA]</scope>
    <source>
        <strain evidence="4 5">NBRC 13850</strain>
    </source>
</reference>
<dbReference type="PANTHER" id="PTHR42796">
    <property type="entry name" value="FUMARYLACETOACETATE HYDROLASE DOMAIN-CONTAINING PROTEIN 2A-RELATED"/>
    <property type="match status" value="1"/>
</dbReference>
<evidence type="ECO:0000313" key="5">
    <source>
        <dbReference type="Proteomes" id="UP000286931"/>
    </source>
</evidence>
<keyword evidence="4" id="KW-0413">Isomerase</keyword>
<dbReference type="GO" id="GO:0046872">
    <property type="term" value="F:metal ion binding"/>
    <property type="evidence" value="ECO:0007669"/>
    <property type="project" value="UniProtKB-KW"/>
</dbReference>
<evidence type="ECO:0000259" key="3">
    <source>
        <dbReference type="Pfam" id="PF01557"/>
    </source>
</evidence>
<evidence type="ECO:0000313" key="4">
    <source>
        <dbReference type="EMBL" id="GCD99054.1"/>
    </source>
</evidence>
<dbReference type="InterPro" id="IPR011234">
    <property type="entry name" value="Fumarylacetoacetase-like_C"/>
</dbReference>
<comment type="similarity">
    <text evidence="1">Belongs to the FAH family.</text>
</comment>
<dbReference type="Proteomes" id="UP000286931">
    <property type="component" value="Unassembled WGS sequence"/>
</dbReference>
<dbReference type="AlphaFoldDB" id="A0A401YWS1"/>
<dbReference type="Gene3D" id="3.90.850.10">
    <property type="entry name" value="Fumarylacetoacetase-like, C-terminal domain"/>
    <property type="match status" value="1"/>
</dbReference>
<dbReference type="Gene3D" id="2.30.30.980">
    <property type="match status" value="1"/>
</dbReference>
<keyword evidence="2" id="KW-0479">Metal-binding</keyword>
<sequence length="324" mass="34685">MRIVSFGGPGGEQPGVLVDDHTILPLAPVLAPFGLPCTDTAQILALWPTIRPIVEATLHDTRHHIARAGVRLGPPVPRPGKVLAVGFNYPLHSNAVLGDVTPPTEPVLFVKLPGSVCGPYDPLIKPPETKALDYELELAVVIGRAGRRIAPADALDHVAGYMIANDVTARDVALGAGIGSPLQMQLVRGKGFPSFCATGPWLLMRDERDERGERGERLDAEPRRLKLSVNGQARQDGWSSDMLFDIPTLIASISSTTDLLPGDVILTGTPSGCGFELDPPAYLVDGDEIRGTITGLGEQHQWVMDEVTTHYEIPVTPTTVRTAS</sequence>
<dbReference type="InterPro" id="IPR051121">
    <property type="entry name" value="FAH"/>
</dbReference>
<dbReference type="PANTHER" id="PTHR42796:SF4">
    <property type="entry name" value="FUMARYLACETOACETATE HYDROLASE DOMAIN-CONTAINING PROTEIN 2A"/>
    <property type="match status" value="1"/>
</dbReference>
<gene>
    <name evidence="4" type="ORF">EHYA_06766</name>
</gene>
<dbReference type="SUPFAM" id="SSF56529">
    <property type="entry name" value="FAH"/>
    <property type="match status" value="1"/>
</dbReference>
<name>A0A401YWS1_9ACTN</name>
<dbReference type="RefSeq" id="WP_160161646.1">
    <property type="nucleotide sequence ID" value="NZ_BIFH01000031.1"/>
</dbReference>